<evidence type="ECO:0000313" key="4">
    <source>
        <dbReference type="Proteomes" id="UP000248021"/>
    </source>
</evidence>
<keyword evidence="2" id="KW-0732">Signal</keyword>
<evidence type="ECO:0000313" key="3">
    <source>
        <dbReference type="EMBL" id="PXW56462.1"/>
    </source>
</evidence>
<name>A0A2V3UDE0_9HYPH</name>
<proteinExistence type="predicted"/>
<comment type="caution">
    <text evidence="3">The sequence shown here is derived from an EMBL/GenBank/DDBJ whole genome shotgun (WGS) entry which is preliminary data.</text>
</comment>
<dbReference type="RefSeq" id="WP_110376201.1">
    <property type="nucleotide sequence ID" value="NZ_JAHBRY010000001.1"/>
</dbReference>
<dbReference type="AlphaFoldDB" id="A0A2V3UDE0"/>
<gene>
    <name evidence="3" type="ORF">C7450_108212</name>
</gene>
<reference evidence="3 4" key="1">
    <citation type="submission" date="2018-05" db="EMBL/GenBank/DDBJ databases">
        <title>Genomic Encyclopedia of Type Strains, Phase IV (KMG-IV): sequencing the most valuable type-strain genomes for metagenomic binning, comparative biology and taxonomic classification.</title>
        <authorList>
            <person name="Goeker M."/>
        </authorList>
    </citation>
    <scope>NUCLEOTIDE SEQUENCE [LARGE SCALE GENOMIC DNA]</scope>
    <source>
        <strain evidence="3 4">DSM 6462</strain>
    </source>
</reference>
<feature type="region of interest" description="Disordered" evidence="1">
    <location>
        <begin position="38"/>
        <end position="123"/>
    </location>
</feature>
<feature type="signal peptide" evidence="2">
    <location>
        <begin position="1"/>
        <end position="31"/>
    </location>
</feature>
<dbReference type="EMBL" id="QJJK01000008">
    <property type="protein sequence ID" value="PXW56462.1"/>
    <property type="molecule type" value="Genomic_DNA"/>
</dbReference>
<protein>
    <submittedName>
        <fullName evidence="3">Uncharacterized protein</fullName>
    </submittedName>
</protein>
<dbReference type="Proteomes" id="UP000248021">
    <property type="component" value="Unassembled WGS sequence"/>
</dbReference>
<evidence type="ECO:0000256" key="2">
    <source>
        <dbReference type="SAM" id="SignalP"/>
    </source>
</evidence>
<feature type="chain" id="PRO_5015938809" evidence="2">
    <location>
        <begin position="32"/>
        <end position="123"/>
    </location>
</feature>
<sequence>MKAFLLTSVTARLCCAAAMISLALPLAQVVAAVPGPTLAQFEGRGINDRAPRAFDHRDDNRERNDRREMRERPTRYEEPRRGDRLDRQERMDRQERQERKRPAIIISPQGFSPFQRDRDPGQR</sequence>
<accession>A0A2V3UDE0</accession>
<keyword evidence="4" id="KW-1185">Reference proteome</keyword>
<feature type="compositionally biased region" description="Basic and acidic residues" evidence="1">
    <location>
        <begin position="45"/>
        <end position="101"/>
    </location>
</feature>
<organism evidence="3 4">
    <name type="scientific">Chelatococcus asaccharovorans</name>
    <dbReference type="NCBI Taxonomy" id="28210"/>
    <lineage>
        <taxon>Bacteria</taxon>
        <taxon>Pseudomonadati</taxon>
        <taxon>Pseudomonadota</taxon>
        <taxon>Alphaproteobacteria</taxon>
        <taxon>Hyphomicrobiales</taxon>
        <taxon>Chelatococcaceae</taxon>
        <taxon>Chelatococcus</taxon>
    </lineage>
</organism>
<evidence type="ECO:0000256" key="1">
    <source>
        <dbReference type="SAM" id="MobiDB-lite"/>
    </source>
</evidence>